<sequence length="98" mass="10931">MAELAEQTVLDFYTYPPVGGDDWRYTFETAQVRVLEIQMLSQATLLDMANAENFAQAADLLAASEYALPPAPASSKQGFAEMENILRLRRTAVRELFA</sequence>
<dbReference type="Gene3D" id="1.10.132.50">
    <property type="entry name" value="ATP synthase (C/AC39) subunit, domain 3"/>
    <property type="match status" value="1"/>
</dbReference>
<protein>
    <submittedName>
        <fullName evidence="1">Uncharacterized protein</fullName>
    </submittedName>
</protein>
<proteinExistence type="predicted"/>
<reference evidence="1" key="1">
    <citation type="journal article" date="2014" name="Front. Microbiol.">
        <title>High frequency of phylogenetically diverse reductive dehalogenase-homologous genes in deep subseafloor sedimentary metagenomes.</title>
        <authorList>
            <person name="Kawai M."/>
            <person name="Futagami T."/>
            <person name="Toyoda A."/>
            <person name="Takaki Y."/>
            <person name="Nishi S."/>
            <person name="Hori S."/>
            <person name="Arai W."/>
            <person name="Tsubouchi T."/>
            <person name="Morono Y."/>
            <person name="Uchiyama I."/>
            <person name="Ito T."/>
            <person name="Fujiyama A."/>
            <person name="Inagaki F."/>
            <person name="Takami H."/>
        </authorList>
    </citation>
    <scope>NUCLEOTIDE SEQUENCE</scope>
    <source>
        <strain evidence="1">Expedition CK06-06</strain>
    </source>
</reference>
<name>X1IM94_9ZZZZ</name>
<accession>X1IM94</accession>
<organism evidence="1">
    <name type="scientific">marine sediment metagenome</name>
    <dbReference type="NCBI Taxonomy" id="412755"/>
    <lineage>
        <taxon>unclassified sequences</taxon>
        <taxon>metagenomes</taxon>
        <taxon>ecological metagenomes</taxon>
    </lineage>
</organism>
<feature type="non-terminal residue" evidence="1">
    <location>
        <position position="98"/>
    </location>
</feature>
<dbReference type="InterPro" id="IPR044911">
    <property type="entry name" value="V-type_ATPase_csu/dsu_dom_3"/>
</dbReference>
<dbReference type="EMBL" id="BARU01038272">
    <property type="protein sequence ID" value="GAH82837.1"/>
    <property type="molecule type" value="Genomic_DNA"/>
</dbReference>
<dbReference type="AlphaFoldDB" id="X1IM94"/>
<evidence type="ECO:0000313" key="1">
    <source>
        <dbReference type="EMBL" id="GAH82837.1"/>
    </source>
</evidence>
<gene>
    <name evidence="1" type="ORF">S03H2_59513</name>
</gene>
<comment type="caution">
    <text evidence="1">The sequence shown here is derived from an EMBL/GenBank/DDBJ whole genome shotgun (WGS) entry which is preliminary data.</text>
</comment>